<proteinExistence type="predicted"/>
<evidence type="ECO:0000259" key="2">
    <source>
        <dbReference type="PROSITE" id="PS50206"/>
    </source>
</evidence>
<keyword evidence="4" id="KW-1185">Reference proteome</keyword>
<dbReference type="GO" id="GO:0016740">
    <property type="term" value="F:transferase activity"/>
    <property type="evidence" value="ECO:0007669"/>
    <property type="project" value="UniProtKB-KW"/>
</dbReference>
<dbReference type="InterPro" id="IPR050229">
    <property type="entry name" value="GlpE_sulfurtransferase"/>
</dbReference>
<keyword evidence="1" id="KW-0732">Signal</keyword>
<organism evidence="3 4">
    <name type="scientific">Myroides indicus</name>
    <dbReference type="NCBI Taxonomy" id="1323422"/>
    <lineage>
        <taxon>Bacteria</taxon>
        <taxon>Pseudomonadati</taxon>
        <taxon>Bacteroidota</taxon>
        <taxon>Flavobacteriia</taxon>
        <taxon>Flavobacteriales</taxon>
        <taxon>Flavobacteriaceae</taxon>
        <taxon>Myroides</taxon>
    </lineage>
</organism>
<sequence>MKKLFLVILILITGINCRAQVSEEANLLEKKEFYKVISQTKKVQLVDVRTAEEYKNGTIKYAQNIDCLSDDFIENTDKLNKKEPVYIFCKSGNRSAKAKEKMIENGFEQVYELKDGYLAWKKENE</sequence>
<reference evidence="3 4" key="1">
    <citation type="submission" date="2019-03" db="EMBL/GenBank/DDBJ databases">
        <title>Genomic Encyclopedia of Archaeal and Bacterial Type Strains, Phase II (KMG-II): from individual species to whole genera.</title>
        <authorList>
            <person name="Goeker M."/>
        </authorList>
    </citation>
    <scope>NUCLEOTIDE SEQUENCE [LARGE SCALE GENOMIC DNA]</scope>
    <source>
        <strain evidence="3 4">DSM 28213</strain>
    </source>
</reference>
<dbReference type="Proteomes" id="UP000295215">
    <property type="component" value="Unassembled WGS sequence"/>
</dbReference>
<dbReference type="Gene3D" id="3.40.250.10">
    <property type="entry name" value="Rhodanese-like domain"/>
    <property type="match status" value="1"/>
</dbReference>
<evidence type="ECO:0000313" key="4">
    <source>
        <dbReference type="Proteomes" id="UP000295215"/>
    </source>
</evidence>
<dbReference type="Pfam" id="PF00581">
    <property type="entry name" value="Rhodanese"/>
    <property type="match status" value="1"/>
</dbReference>
<dbReference type="RefSeq" id="WP_133711644.1">
    <property type="nucleotide sequence ID" value="NZ_SOAG01000003.1"/>
</dbReference>
<dbReference type="AlphaFoldDB" id="A0A4V3E9H8"/>
<protein>
    <submittedName>
        <fullName evidence="3">Rhodanese-related sulfurtransferase</fullName>
    </submittedName>
</protein>
<dbReference type="SUPFAM" id="SSF52821">
    <property type="entry name" value="Rhodanese/Cell cycle control phosphatase"/>
    <property type="match status" value="1"/>
</dbReference>
<feature type="chain" id="PRO_5020256444" evidence="1">
    <location>
        <begin position="20"/>
        <end position="125"/>
    </location>
</feature>
<dbReference type="SMART" id="SM00450">
    <property type="entry name" value="RHOD"/>
    <property type="match status" value="1"/>
</dbReference>
<accession>A0A4V3E9H8</accession>
<evidence type="ECO:0000256" key="1">
    <source>
        <dbReference type="SAM" id="SignalP"/>
    </source>
</evidence>
<comment type="caution">
    <text evidence="3">The sequence shown here is derived from an EMBL/GenBank/DDBJ whole genome shotgun (WGS) entry which is preliminary data.</text>
</comment>
<keyword evidence="3" id="KW-0808">Transferase</keyword>
<dbReference type="InterPro" id="IPR036873">
    <property type="entry name" value="Rhodanese-like_dom_sf"/>
</dbReference>
<dbReference type="PROSITE" id="PS50206">
    <property type="entry name" value="RHODANESE_3"/>
    <property type="match status" value="1"/>
</dbReference>
<dbReference type="OrthoDB" id="9808735at2"/>
<gene>
    <name evidence="3" type="ORF">C8P70_10355</name>
</gene>
<dbReference type="PANTHER" id="PTHR43031">
    <property type="entry name" value="FAD-DEPENDENT OXIDOREDUCTASE"/>
    <property type="match status" value="1"/>
</dbReference>
<dbReference type="CDD" id="cd00158">
    <property type="entry name" value="RHOD"/>
    <property type="match status" value="1"/>
</dbReference>
<dbReference type="InterPro" id="IPR001763">
    <property type="entry name" value="Rhodanese-like_dom"/>
</dbReference>
<dbReference type="EMBL" id="SOAG01000003">
    <property type="protein sequence ID" value="TDS65035.1"/>
    <property type="molecule type" value="Genomic_DNA"/>
</dbReference>
<feature type="signal peptide" evidence="1">
    <location>
        <begin position="1"/>
        <end position="19"/>
    </location>
</feature>
<name>A0A4V3E9H8_9FLAO</name>
<dbReference type="PANTHER" id="PTHR43031:SF1">
    <property type="entry name" value="PYRIDINE NUCLEOTIDE-DISULPHIDE OXIDOREDUCTASE"/>
    <property type="match status" value="1"/>
</dbReference>
<feature type="domain" description="Rhodanese" evidence="2">
    <location>
        <begin position="39"/>
        <end position="125"/>
    </location>
</feature>
<evidence type="ECO:0000313" key="3">
    <source>
        <dbReference type="EMBL" id="TDS65035.1"/>
    </source>
</evidence>